<dbReference type="InterPro" id="IPR050638">
    <property type="entry name" value="AA-Vitamin_Transporters"/>
</dbReference>
<dbReference type="PANTHER" id="PTHR32322">
    <property type="entry name" value="INNER MEMBRANE TRANSPORTER"/>
    <property type="match status" value="1"/>
</dbReference>
<keyword evidence="5 7" id="KW-1133">Transmembrane helix</keyword>
<feature type="transmembrane region" description="Helical" evidence="7">
    <location>
        <begin position="250"/>
        <end position="267"/>
    </location>
</feature>
<feature type="domain" description="EamA" evidence="8">
    <location>
        <begin position="152"/>
        <end position="288"/>
    </location>
</feature>
<dbReference type="AlphaFoldDB" id="A0A174GMR4"/>
<feature type="transmembrane region" description="Helical" evidence="7">
    <location>
        <begin position="219"/>
        <end position="238"/>
    </location>
</feature>
<keyword evidence="4 7" id="KW-0812">Transmembrane</keyword>
<feature type="transmembrane region" description="Helical" evidence="7">
    <location>
        <begin position="90"/>
        <end position="113"/>
    </location>
</feature>
<keyword evidence="6 7" id="KW-0472">Membrane</keyword>
<sequence length="311" mass="34253">MSEKSNMTGHLAAAVTIFIWGTTFISTKVLLVSFTPLEILFFRFLIGYAALWIAAPRLLHTGDRKAELLFAAAGLCGVTLYFLMENFALTLTQAANVSIIISVAPFFTSLFDWLFMKGEKPGRRFLTGFAAAMLGISLLSFQKDTGVQLSPKGDFLALAAAITWAAYSILTKKIGSYGYGTIESTRRTFFYGLLFMVPALFFLPFRIAPARFMLMQNALNILFLGFGASALCFVTWNFAVRALGSVKTSVYIYAVPVITVITSLIFLHEVITWQSVCGIVLTLAGLMISESRFPLKQSSRKPSVDIGMDRP</sequence>
<gene>
    <name evidence="9" type="primary">eamA</name>
    <name evidence="9" type="ORF">ERS852407_03448</name>
</gene>
<dbReference type="RefSeq" id="WP_055657029.1">
    <property type="nucleotide sequence ID" value="NZ_CABIXC010000009.1"/>
</dbReference>
<evidence type="ECO:0000256" key="4">
    <source>
        <dbReference type="ARBA" id="ARBA00022692"/>
    </source>
</evidence>
<reference evidence="9 10" key="1">
    <citation type="submission" date="2015-09" db="EMBL/GenBank/DDBJ databases">
        <authorList>
            <consortium name="Pathogen Informatics"/>
        </authorList>
    </citation>
    <scope>NUCLEOTIDE SEQUENCE [LARGE SCALE GENOMIC DNA]</scope>
    <source>
        <strain evidence="9 10">2789STDY5608850</strain>
    </source>
</reference>
<proteinExistence type="inferred from homology"/>
<protein>
    <submittedName>
        <fullName evidence="9">DMT(Drug/metabolite transporter) superfamily permease</fullName>
    </submittedName>
</protein>
<keyword evidence="3" id="KW-1003">Cell membrane</keyword>
<feature type="transmembrane region" description="Helical" evidence="7">
    <location>
        <begin position="40"/>
        <end position="59"/>
    </location>
</feature>
<evidence type="ECO:0000256" key="3">
    <source>
        <dbReference type="ARBA" id="ARBA00022475"/>
    </source>
</evidence>
<dbReference type="InterPro" id="IPR037185">
    <property type="entry name" value="EmrE-like"/>
</dbReference>
<dbReference type="GO" id="GO:0005886">
    <property type="term" value="C:plasma membrane"/>
    <property type="evidence" value="ECO:0007669"/>
    <property type="project" value="UniProtKB-SubCell"/>
</dbReference>
<name>A0A174GMR4_9FIRM</name>
<feature type="transmembrane region" description="Helical" evidence="7">
    <location>
        <begin position="273"/>
        <end position="293"/>
    </location>
</feature>
<feature type="transmembrane region" description="Helical" evidence="7">
    <location>
        <begin position="125"/>
        <end position="141"/>
    </location>
</feature>
<comment type="subcellular location">
    <subcellularLocation>
        <location evidence="1">Cell membrane</location>
        <topology evidence="1">Multi-pass membrane protein</topology>
    </subcellularLocation>
</comment>
<evidence type="ECO:0000256" key="7">
    <source>
        <dbReference type="SAM" id="Phobius"/>
    </source>
</evidence>
<evidence type="ECO:0000256" key="5">
    <source>
        <dbReference type="ARBA" id="ARBA00022989"/>
    </source>
</evidence>
<evidence type="ECO:0000313" key="9">
    <source>
        <dbReference type="EMBL" id="CUO63942.1"/>
    </source>
</evidence>
<feature type="transmembrane region" description="Helical" evidence="7">
    <location>
        <begin position="153"/>
        <end position="170"/>
    </location>
</feature>
<evidence type="ECO:0000313" key="10">
    <source>
        <dbReference type="Proteomes" id="UP000095651"/>
    </source>
</evidence>
<evidence type="ECO:0000259" key="8">
    <source>
        <dbReference type="Pfam" id="PF00892"/>
    </source>
</evidence>
<evidence type="ECO:0000256" key="2">
    <source>
        <dbReference type="ARBA" id="ARBA00007362"/>
    </source>
</evidence>
<organism evidence="9 10">
    <name type="scientific">Hungatella hathewayi</name>
    <dbReference type="NCBI Taxonomy" id="154046"/>
    <lineage>
        <taxon>Bacteria</taxon>
        <taxon>Bacillati</taxon>
        <taxon>Bacillota</taxon>
        <taxon>Clostridia</taxon>
        <taxon>Lachnospirales</taxon>
        <taxon>Lachnospiraceae</taxon>
        <taxon>Hungatella</taxon>
    </lineage>
</organism>
<evidence type="ECO:0000256" key="6">
    <source>
        <dbReference type="ARBA" id="ARBA00023136"/>
    </source>
</evidence>
<evidence type="ECO:0000256" key="1">
    <source>
        <dbReference type="ARBA" id="ARBA00004651"/>
    </source>
</evidence>
<dbReference type="Pfam" id="PF00892">
    <property type="entry name" value="EamA"/>
    <property type="match status" value="2"/>
</dbReference>
<feature type="transmembrane region" description="Helical" evidence="7">
    <location>
        <begin position="190"/>
        <end position="207"/>
    </location>
</feature>
<dbReference type="InterPro" id="IPR000620">
    <property type="entry name" value="EamA_dom"/>
</dbReference>
<dbReference type="SUPFAM" id="SSF103481">
    <property type="entry name" value="Multidrug resistance efflux transporter EmrE"/>
    <property type="match status" value="2"/>
</dbReference>
<feature type="transmembrane region" description="Helical" evidence="7">
    <location>
        <begin position="66"/>
        <end position="84"/>
    </location>
</feature>
<dbReference type="EMBL" id="CYZE01000009">
    <property type="protein sequence ID" value="CUO63942.1"/>
    <property type="molecule type" value="Genomic_DNA"/>
</dbReference>
<dbReference type="Proteomes" id="UP000095651">
    <property type="component" value="Unassembled WGS sequence"/>
</dbReference>
<feature type="domain" description="EamA" evidence="8">
    <location>
        <begin position="8"/>
        <end position="140"/>
    </location>
</feature>
<comment type="similarity">
    <text evidence="2">Belongs to the EamA transporter family.</text>
</comment>
<dbReference type="PANTHER" id="PTHR32322:SF18">
    <property type="entry name" value="S-ADENOSYLMETHIONINE_S-ADENOSYLHOMOCYSTEINE TRANSPORTER"/>
    <property type="match status" value="1"/>
</dbReference>
<feature type="transmembrane region" description="Helical" evidence="7">
    <location>
        <begin position="12"/>
        <end position="34"/>
    </location>
</feature>
<accession>A0A174GMR4</accession>